<organism evidence="8 9">
    <name type="scientific">Trichogramma kaykai</name>
    <dbReference type="NCBI Taxonomy" id="54128"/>
    <lineage>
        <taxon>Eukaryota</taxon>
        <taxon>Metazoa</taxon>
        <taxon>Ecdysozoa</taxon>
        <taxon>Arthropoda</taxon>
        <taxon>Hexapoda</taxon>
        <taxon>Insecta</taxon>
        <taxon>Pterygota</taxon>
        <taxon>Neoptera</taxon>
        <taxon>Endopterygota</taxon>
        <taxon>Hymenoptera</taxon>
        <taxon>Apocrita</taxon>
        <taxon>Proctotrupomorpha</taxon>
        <taxon>Chalcidoidea</taxon>
        <taxon>Trichogrammatidae</taxon>
        <taxon>Trichogramma</taxon>
    </lineage>
</organism>
<dbReference type="FunFam" id="1.10.418.20:FF:000004">
    <property type="entry name" value="sentrin-specific protease 7 isoform X1"/>
    <property type="match status" value="1"/>
</dbReference>
<keyword evidence="9" id="KW-1185">Reference proteome</keyword>
<keyword evidence="4" id="KW-0833">Ubl conjugation pathway</keyword>
<evidence type="ECO:0000256" key="6">
    <source>
        <dbReference type="SAM" id="MobiDB-lite"/>
    </source>
</evidence>
<dbReference type="GO" id="GO:0006508">
    <property type="term" value="P:proteolysis"/>
    <property type="evidence" value="ECO:0007669"/>
    <property type="project" value="UniProtKB-KW"/>
</dbReference>
<dbReference type="PROSITE" id="PS50600">
    <property type="entry name" value="ULP_PROTEASE"/>
    <property type="match status" value="1"/>
</dbReference>
<dbReference type="PANTHER" id="PTHR46896:SF3">
    <property type="entry name" value="FI06413P-RELATED"/>
    <property type="match status" value="1"/>
</dbReference>
<comment type="similarity">
    <text evidence="1">Belongs to the peptidase C48 family.</text>
</comment>
<dbReference type="InterPro" id="IPR003653">
    <property type="entry name" value="Peptidase_C48_C"/>
</dbReference>
<feature type="compositionally biased region" description="Polar residues" evidence="6">
    <location>
        <begin position="273"/>
        <end position="293"/>
    </location>
</feature>
<evidence type="ECO:0000313" key="9">
    <source>
        <dbReference type="Proteomes" id="UP001627154"/>
    </source>
</evidence>
<evidence type="ECO:0000256" key="5">
    <source>
        <dbReference type="ARBA" id="ARBA00022801"/>
    </source>
</evidence>
<evidence type="ECO:0000256" key="4">
    <source>
        <dbReference type="ARBA" id="ARBA00022786"/>
    </source>
</evidence>
<accession>A0ABD2X8E2</accession>
<feature type="region of interest" description="Disordered" evidence="6">
    <location>
        <begin position="273"/>
        <end position="299"/>
    </location>
</feature>
<feature type="domain" description="Ubiquitin-like protease family profile" evidence="7">
    <location>
        <begin position="319"/>
        <end position="520"/>
    </location>
</feature>
<dbReference type="Gene3D" id="1.10.418.20">
    <property type="match status" value="1"/>
</dbReference>
<dbReference type="Gene3D" id="3.30.310.130">
    <property type="entry name" value="Ubiquitin-related"/>
    <property type="match status" value="1"/>
</dbReference>
<dbReference type="PANTHER" id="PTHR46896">
    <property type="entry name" value="SENTRIN-SPECIFIC PROTEASE"/>
    <property type="match status" value="1"/>
</dbReference>
<dbReference type="EMBL" id="JBJJXI010000049">
    <property type="protein sequence ID" value="KAL3401144.1"/>
    <property type="molecule type" value="Genomic_DNA"/>
</dbReference>
<evidence type="ECO:0000256" key="3">
    <source>
        <dbReference type="ARBA" id="ARBA00022670"/>
    </source>
</evidence>
<dbReference type="Pfam" id="PF02902">
    <property type="entry name" value="Peptidase_C48"/>
    <property type="match status" value="1"/>
</dbReference>
<evidence type="ECO:0000256" key="1">
    <source>
        <dbReference type="ARBA" id="ARBA00005234"/>
    </source>
</evidence>
<evidence type="ECO:0000256" key="2">
    <source>
        <dbReference type="ARBA" id="ARBA00022553"/>
    </source>
</evidence>
<dbReference type="SUPFAM" id="SSF54001">
    <property type="entry name" value="Cysteine proteinases"/>
    <property type="match status" value="1"/>
</dbReference>
<comment type="caution">
    <text evidence="8">The sequence shown here is derived from an EMBL/GenBank/DDBJ whole genome shotgun (WGS) entry which is preliminary data.</text>
</comment>
<dbReference type="InterPro" id="IPR038765">
    <property type="entry name" value="Papain-like_cys_pep_sf"/>
</dbReference>
<dbReference type="GO" id="GO:0008233">
    <property type="term" value="F:peptidase activity"/>
    <property type="evidence" value="ECO:0007669"/>
    <property type="project" value="UniProtKB-KW"/>
</dbReference>
<gene>
    <name evidence="8" type="ORF">TKK_005763</name>
</gene>
<dbReference type="InterPro" id="IPR051947">
    <property type="entry name" value="Sentrin-specific_protease"/>
</dbReference>
<dbReference type="AlphaFoldDB" id="A0ABD2X8E2"/>
<keyword evidence="5" id="KW-0378">Hydrolase</keyword>
<evidence type="ECO:0000259" key="7">
    <source>
        <dbReference type="PROSITE" id="PS50600"/>
    </source>
</evidence>
<name>A0ABD2X8E2_9HYME</name>
<dbReference type="Proteomes" id="UP001627154">
    <property type="component" value="Unassembled WGS sequence"/>
</dbReference>
<sequence length="803" mass="92189">MLPQYNETEFRERVNDQYDEYNFNVAEVVEIDSSADDVELYEVHNDCLLLGVDQRISPRAPAADLYFDSSQGSALIAPEKGNTNFFNKVNTDFPRIDGVTSYHDSSSVPELYQINSYSSNLQEIDRDDVVALYSSENLNKIVQSFDDNQNESMFDEFISPISSDPLDVDFSLSNGSTAMPPQNDIYEIGIFPKYSTLVEETTIKNSFLEKANFGSLTNNNEKEEKYLFDNDAESCSKSFSNLDNDIHFEHCNIPTERTNQEETRIHEALTASPTLSPSATHPNTIDLSDSPMNEETKKTKNGNAKILAIYPKPPAKGGICITSEDYMCLAAGEYLNDIIIDFYLKYVQEEVLSPKDRDRTHIFSSHFYTRLAKVPDSVNGCEDISLAEKRYAGVHRWTKNINIFEKDFVIVPINQHFHWYLAIICFPGLILVDNQEVNTNIEKSCSQQRPCILIFDSLSSAVKSKVTRLLKEYLQLECAYKINREKAHKFNSIKTFYPVSPKQTNATDCGLYMLQYVESFFEDPIIQFSSPIRNLSKWFYKSKVIDKRREIAEIITLLMIDFHDGQSIDLPTINFSDELSESFCDNSNLSPYKNEFDSEAKKNNLIVDDDDGIEIFVPKSNIASSKNFKLSKSLFEEHRPIKTNDRNKLKLRKDNFFKSGKPDIVENVYTTLRNKKKTNQNYLSNQRNLNHSRENCSRMMNYNKDSVSSLKGNSFGNKRINASSCDKKSYGISDQPTMIFKPIKRRLYTETKSSEPVNISPITQDKFYNFDFDRIKNESGIPHTSSFNTFSKTFKIKKKEKNI</sequence>
<evidence type="ECO:0000313" key="8">
    <source>
        <dbReference type="EMBL" id="KAL3401144.1"/>
    </source>
</evidence>
<keyword evidence="2" id="KW-0597">Phosphoprotein</keyword>
<proteinExistence type="inferred from homology"/>
<keyword evidence="3" id="KW-0645">Protease</keyword>
<reference evidence="8 9" key="1">
    <citation type="journal article" date="2024" name="bioRxiv">
        <title>A reference genome for Trichogramma kaykai: A tiny desert-dwelling parasitoid wasp with competing sex-ratio distorters.</title>
        <authorList>
            <person name="Culotta J."/>
            <person name="Lindsey A.R."/>
        </authorList>
    </citation>
    <scope>NUCLEOTIDE SEQUENCE [LARGE SCALE GENOMIC DNA]</scope>
    <source>
        <strain evidence="8 9">KSX58</strain>
    </source>
</reference>
<protein>
    <recommendedName>
        <fullName evidence="7">Ubiquitin-like protease family profile domain-containing protein</fullName>
    </recommendedName>
</protein>